<feature type="region of interest" description="Disordered" evidence="5">
    <location>
        <begin position="47"/>
        <end position="75"/>
    </location>
</feature>
<evidence type="ECO:0000256" key="5">
    <source>
        <dbReference type="SAM" id="MobiDB-lite"/>
    </source>
</evidence>
<dbReference type="SUPFAM" id="SSF54189">
    <property type="entry name" value="Ribosomal proteins S24e, L23 and L15e"/>
    <property type="match status" value="1"/>
</dbReference>
<protein>
    <recommendedName>
        <fullName evidence="4">Large ribosomal subunit protein uL23m</fullName>
    </recommendedName>
</protein>
<dbReference type="Gene3D" id="3.30.70.330">
    <property type="match status" value="1"/>
</dbReference>
<organism evidence="6 7">
    <name type="scientific">Cryptococcus deuterogattii Ram5</name>
    <dbReference type="NCBI Taxonomy" id="1296110"/>
    <lineage>
        <taxon>Eukaryota</taxon>
        <taxon>Fungi</taxon>
        <taxon>Dikarya</taxon>
        <taxon>Basidiomycota</taxon>
        <taxon>Agaricomycotina</taxon>
        <taxon>Tremellomycetes</taxon>
        <taxon>Tremellales</taxon>
        <taxon>Cryptococcaceae</taxon>
        <taxon>Cryptococcus</taxon>
        <taxon>Cryptococcus gattii species complex</taxon>
    </lineage>
</organism>
<dbReference type="OrthoDB" id="275582at2759"/>
<sequence length="356" mass="39895">MSRIFRRALATFPPRAGPSSTVPSTLFPSAPSAASTLPIAVRRRRAEHPPPKFASPSPLSDPALHDPESGKKFPLPLEQDYRDLLRSSEFDGSLSDAELRALFLKGTAEWKARVRGYASRGKKGRHAFLLKVMGGQKEAEGIVPQDAEGQNAKPNTIVGQRIYLPNIQIRLMRNHTPPGEAYDPFIATFRIPPSMTKTDLRSYLAAVYNLQVTFIRTDNYLAPVGRTRTGQVRRLGGKGKTYKRAVVGLTEPFHYPDDIEELHAQSEYEGSGDVVTKARDKWLQDNYSLRMMEEMKDRALFKYYKGSRWRAVDQSNVGVTVKEIMKRRKEREAAVAAAVKERYAAVKESANTTQTA</sequence>
<dbReference type="Proteomes" id="UP000053392">
    <property type="component" value="Unassembled WGS sequence"/>
</dbReference>
<dbReference type="AlphaFoldDB" id="A0A0D0V6M3"/>
<name>A0A0D0V6M3_9TREE</name>
<dbReference type="FunFam" id="3.30.70.330:FF:001034">
    <property type="entry name" value="Unplaced genomic scaffold supercont1.2, whole genome shotgun sequence"/>
    <property type="match status" value="1"/>
</dbReference>
<dbReference type="InterPro" id="IPR012678">
    <property type="entry name" value="Ribosomal_uL23/eL15/eS24_sf"/>
</dbReference>
<dbReference type="Pfam" id="PF00276">
    <property type="entry name" value="Ribosomal_L23"/>
    <property type="match status" value="1"/>
</dbReference>
<dbReference type="PANTHER" id="PTHR12059:SF5">
    <property type="entry name" value="LARGE RIBOSOMAL SUBUNIT PROTEIN UL23M"/>
    <property type="match status" value="1"/>
</dbReference>
<keyword evidence="2" id="KW-0689">Ribosomal protein</keyword>
<keyword evidence="3" id="KW-0687">Ribonucleoprotein</keyword>
<dbReference type="InterPro" id="IPR012677">
    <property type="entry name" value="Nucleotide-bd_a/b_plait_sf"/>
</dbReference>
<dbReference type="GO" id="GO:0032543">
    <property type="term" value="P:mitochondrial translation"/>
    <property type="evidence" value="ECO:0007669"/>
    <property type="project" value="TreeGrafter"/>
</dbReference>
<dbReference type="EMBL" id="KN847897">
    <property type="protein sequence ID" value="KIR43021.1"/>
    <property type="molecule type" value="Genomic_DNA"/>
</dbReference>
<dbReference type="GO" id="GO:0005762">
    <property type="term" value="C:mitochondrial large ribosomal subunit"/>
    <property type="evidence" value="ECO:0007669"/>
    <property type="project" value="TreeGrafter"/>
</dbReference>
<gene>
    <name evidence="6" type="ORF">I313_01230</name>
</gene>
<dbReference type="InterPro" id="IPR013025">
    <property type="entry name" value="Ribosomal_uL23-like"/>
</dbReference>
<reference evidence="6 7" key="1">
    <citation type="submission" date="2015-01" db="EMBL/GenBank/DDBJ databases">
        <title>The Genome Sequence of Cryptococcus gattii Ram5.</title>
        <authorList>
            <consortium name="The Broad Institute Genomics Platform"/>
            <person name="Cuomo C."/>
            <person name="Litvintseva A."/>
            <person name="Chen Y."/>
            <person name="Heitman J."/>
            <person name="Sun S."/>
            <person name="Springer D."/>
            <person name="Dromer F."/>
            <person name="Young S."/>
            <person name="Zeng Q."/>
            <person name="Gargeya S."/>
            <person name="Abouelleil A."/>
            <person name="Alvarado L."/>
            <person name="Chapman S.B."/>
            <person name="Gainer-Dewar J."/>
            <person name="Goldberg J."/>
            <person name="Griggs A."/>
            <person name="Gujja S."/>
            <person name="Hansen M."/>
            <person name="Howarth C."/>
            <person name="Imamovic A."/>
            <person name="Larimer J."/>
            <person name="Murphy C."/>
            <person name="Naylor J."/>
            <person name="Pearson M."/>
            <person name="Priest M."/>
            <person name="Roberts A."/>
            <person name="Saif S."/>
            <person name="Shea T."/>
            <person name="Sykes S."/>
            <person name="Wortman J."/>
            <person name="Nusbaum C."/>
            <person name="Birren B."/>
        </authorList>
    </citation>
    <scope>NUCLEOTIDE SEQUENCE [LARGE SCALE GENOMIC DNA]</scope>
    <source>
        <strain evidence="6 7">Ram5</strain>
    </source>
</reference>
<evidence type="ECO:0000313" key="6">
    <source>
        <dbReference type="EMBL" id="KIR43021.1"/>
    </source>
</evidence>
<keyword evidence="7" id="KW-1185">Reference proteome</keyword>
<dbReference type="GO" id="GO:0003735">
    <property type="term" value="F:structural constituent of ribosome"/>
    <property type="evidence" value="ECO:0007669"/>
    <property type="project" value="InterPro"/>
</dbReference>
<evidence type="ECO:0000313" key="7">
    <source>
        <dbReference type="Proteomes" id="UP000053392"/>
    </source>
</evidence>
<accession>A0A0D0V6M3</accession>
<evidence type="ECO:0000256" key="3">
    <source>
        <dbReference type="ARBA" id="ARBA00023274"/>
    </source>
</evidence>
<dbReference type="PANTHER" id="PTHR12059">
    <property type="entry name" value="RIBOSOMAL PROTEIN L23-RELATED"/>
    <property type="match status" value="1"/>
</dbReference>
<proteinExistence type="inferred from homology"/>
<dbReference type="HOGENOM" id="CLU_073162_0_0_1"/>
<evidence type="ECO:0000256" key="4">
    <source>
        <dbReference type="ARBA" id="ARBA00039977"/>
    </source>
</evidence>
<evidence type="ECO:0000256" key="2">
    <source>
        <dbReference type="ARBA" id="ARBA00022980"/>
    </source>
</evidence>
<comment type="similarity">
    <text evidence="1">Belongs to the universal ribosomal protein uL23 family.</text>
</comment>
<evidence type="ECO:0000256" key="1">
    <source>
        <dbReference type="ARBA" id="ARBA00006700"/>
    </source>
</evidence>